<dbReference type="GO" id="GO:0016787">
    <property type="term" value="F:hydrolase activity"/>
    <property type="evidence" value="ECO:0007669"/>
    <property type="project" value="UniProtKB-KW"/>
</dbReference>
<evidence type="ECO:0000313" key="7">
    <source>
        <dbReference type="EMBL" id="VAX10389.1"/>
    </source>
</evidence>
<evidence type="ECO:0000256" key="4">
    <source>
        <dbReference type="ARBA" id="ARBA00022989"/>
    </source>
</evidence>
<accession>A0A3B1AWG9</accession>
<dbReference type="NCBIfam" id="TIGR00765">
    <property type="entry name" value="yihY_not_rbn"/>
    <property type="match status" value="1"/>
</dbReference>
<dbReference type="Pfam" id="PF03631">
    <property type="entry name" value="Virul_fac_BrkB"/>
    <property type="match status" value="1"/>
</dbReference>
<keyword evidence="5 6" id="KW-0472">Membrane</keyword>
<reference evidence="7" key="1">
    <citation type="submission" date="2018-06" db="EMBL/GenBank/DDBJ databases">
        <authorList>
            <person name="Zhirakovskaya E."/>
        </authorList>
    </citation>
    <scope>NUCLEOTIDE SEQUENCE</scope>
</reference>
<evidence type="ECO:0000256" key="5">
    <source>
        <dbReference type="ARBA" id="ARBA00023136"/>
    </source>
</evidence>
<proteinExistence type="predicted"/>
<organism evidence="7">
    <name type="scientific">hydrothermal vent metagenome</name>
    <dbReference type="NCBI Taxonomy" id="652676"/>
    <lineage>
        <taxon>unclassified sequences</taxon>
        <taxon>metagenomes</taxon>
        <taxon>ecological metagenomes</taxon>
    </lineage>
</organism>
<dbReference type="EMBL" id="UOFX01000071">
    <property type="protein sequence ID" value="VAX10389.1"/>
    <property type="molecule type" value="Genomic_DNA"/>
</dbReference>
<evidence type="ECO:0000256" key="6">
    <source>
        <dbReference type="SAM" id="Phobius"/>
    </source>
</evidence>
<keyword evidence="2" id="KW-1003">Cell membrane</keyword>
<evidence type="ECO:0000256" key="2">
    <source>
        <dbReference type="ARBA" id="ARBA00022475"/>
    </source>
</evidence>
<sequence>MLNKAIKQTTALKRIVWETVLSSMPPWKVRLVGAARIFHLVIRDLLEGQLTLRSMGLVYTTLLSLVPLLALSFSVLKGFGVHNQIEPALQNLLLPLGEKSHEITTQIIAFVENTKAGVLGTLGLIFLIVTAVTLVQKIERTFNLTWRVTQHRTLGNRFSNYLSIILIGPVLVFTALGITATIANHSVVQEMMAISVFGDLIRISARLIPYLLVICAFTIIYIFVPNTKVKIKSAFIGALVAGVLWESVGWAFTTFVASSGQYTAIYSALASLIMFMIWMQLSWLILLVGASIAFYHQHPERRTLQRSEPHLSNRLKEKLALLIMALIAKHFYSKQPPWTIETLSQHTQMPVDAITSLLEGLVTADLLALTGENSTSFLPAQPPENLKLSQIISVARQISENSYLNPDRLPQDSQVDNVFAEFEQSMQESLHDQTLKQLLQESSCLQN</sequence>
<name>A0A3B1AWG9_9ZZZZ</name>
<keyword evidence="7" id="KW-0378">Hydrolase</keyword>
<gene>
    <name evidence="7" type="ORF">MNBD_GAMMA26-168</name>
</gene>
<evidence type="ECO:0000256" key="3">
    <source>
        <dbReference type="ARBA" id="ARBA00022692"/>
    </source>
</evidence>
<feature type="transmembrane region" description="Helical" evidence="6">
    <location>
        <begin position="56"/>
        <end position="76"/>
    </location>
</feature>
<dbReference type="PANTHER" id="PTHR30213">
    <property type="entry name" value="INNER MEMBRANE PROTEIN YHJD"/>
    <property type="match status" value="1"/>
</dbReference>
<keyword evidence="3 6" id="KW-0812">Transmembrane</keyword>
<dbReference type="AlphaFoldDB" id="A0A3B1AWG9"/>
<keyword evidence="4 6" id="KW-1133">Transmembrane helix</keyword>
<feature type="transmembrane region" description="Helical" evidence="6">
    <location>
        <begin position="161"/>
        <end position="183"/>
    </location>
</feature>
<feature type="transmembrane region" description="Helical" evidence="6">
    <location>
        <begin position="203"/>
        <end position="224"/>
    </location>
</feature>
<dbReference type="GO" id="GO:0005886">
    <property type="term" value="C:plasma membrane"/>
    <property type="evidence" value="ECO:0007669"/>
    <property type="project" value="UniProtKB-SubCell"/>
</dbReference>
<evidence type="ECO:0000256" key="1">
    <source>
        <dbReference type="ARBA" id="ARBA00004651"/>
    </source>
</evidence>
<dbReference type="EC" id="3.1.-.-" evidence="7"/>
<dbReference type="Gene3D" id="1.10.10.10">
    <property type="entry name" value="Winged helix-like DNA-binding domain superfamily/Winged helix DNA-binding domain"/>
    <property type="match status" value="1"/>
</dbReference>
<comment type="subcellular location">
    <subcellularLocation>
        <location evidence="1">Cell membrane</location>
        <topology evidence="1">Multi-pass membrane protein</topology>
    </subcellularLocation>
</comment>
<protein>
    <submittedName>
        <fullName evidence="7">Ribonuclease BN</fullName>
        <ecNumber evidence="7">3.1.-.-</ecNumber>
    </submittedName>
</protein>
<feature type="transmembrane region" description="Helical" evidence="6">
    <location>
        <begin position="264"/>
        <end position="295"/>
    </location>
</feature>
<feature type="transmembrane region" description="Helical" evidence="6">
    <location>
        <begin position="116"/>
        <end position="135"/>
    </location>
</feature>
<dbReference type="InterPro" id="IPR036388">
    <property type="entry name" value="WH-like_DNA-bd_sf"/>
</dbReference>
<dbReference type="InterPro" id="IPR017039">
    <property type="entry name" value="Virul_fac_BrkB"/>
</dbReference>
<feature type="transmembrane region" description="Helical" evidence="6">
    <location>
        <begin position="236"/>
        <end position="258"/>
    </location>
</feature>
<dbReference type="PANTHER" id="PTHR30213:SF0">
    <property type="entry name" value="UPF0761 MEMBRANE PROTEIN YIHY"/>
    <property type="match status" value="1"/>
</dbReference>